<keyword evidence="7" id="KW-1185">Reference proteome</keyword>
<evidence type="ECO:0000256" key="1">
    <source>
        <dbReference type="ARBA" id="ARBA00004613"/>
    </source>
</evidence>
<gene>
    <name evidence="6" type="ORF">DLM86_04720</name>
</gene>
<dbReference type="GO" id="GO:0004867">
    <property type="term" value="F:serine-type endopeptidase inhibitor activity"/>
    <property type="evidence" value="ECO:0007669"/>
    <property type="project" value="InterPro"/>
</dbReference>
<dbReference type="Proteomes" id="UP000247476">
    <property type="component" value="Unassembled WGS sequence"/>
</dbReference>
<reference evidence="6 7" key="1">
    <citation type="submission" date="2018-05" db="EMBL/GenBank/DDBJ databases">
        <title>Paenibacillus flagellatus sp. nov., isolated from selenium mineral soil.</title>
        <authorList>
            <person name="Dai X."/>
        </authorList>
    </citation>
    <scope>NUCLEOTIDE SEQUENCE [LARGE SCALE GENOMIC DNA]</scope>
    <source>
        <strain evidence="6 7">DXL2</strain>
    </source>
</reference>
<evidence type="ECO:0000259" key="5">
    <source>
        <dbReference type="SMART" id="SM00093"/>
    </source>
</evidence>
<dbReference type="FunFam" id="3.30.497.10:FF:000031">
    <property type="entry name" value="Putative salivary serpin"/>
    <property type="match status" value="1"/>
</dbReference>
<comment type="caution">
    <text evidence="6">The sequence shown here is derived from an EMBL/GenBank/DDBJ whole genome shotgun (WGS) entry which is preliminary data.</text>
</comment>
<dbReference type="GO" id="GO:0005615">
    <property type="term" value="C:extracellular space"/>
    <property type="evidence" value="ECO:0007669"/>
    <property type="project" value="InterPro"/>
</dbReference>
<dbReference type="InterPro" id="IPR023795">
    <property type="entry name" value="Serpin_CS"/>
</dbReference>
<evidence type="ECO:0000313" key="7">
    <source>
        <dbReference type="Proteomes" id="UP000247476"/>
    </source>
</evidence>
<dbReference type="Gene3D" id="3.30.497.10">
    <property type="entry name" value="Antithrombin, subunit I, domain 2"/>
    <property type="match status" value="1"/>
</dbReference>
<keyword evidence="3" id="KW-0732">Signal</keyword>
<organism evidence="6 7">
    <name type="scientific">Paenibacillus flagellatus</name>
    <dbReference type="NCBI Taxonomy" id="2211139"/>
    <lineage>
        <taxon>Bacteria</taxon>
        <taxon>Bacillati</taxon>
        <taxon>Bacillota</taxon>
        <taxon>Bacilli</taxon>
        <taxon>Bacillales</taxon>
        <taxon>Paenibacillaceae</taxon>
        <taxon>Paenibacillus</taxon>
    </lineage>
</organism>
<protein>
    <submittedName>
        <fullName evidence="6">Proteinase inhibitor I4 serpin</fullName>
    </submittedName>
</protein>
<dbReference type="SUPFAM" id="SSF56574">
    <property type="entry name" value="Serpins"/>
    <property type="match status" value="1"/>
</dbReference>
<evidence type="ECO:0000256" key="3">
    <source>
        <dbReference type="ARBA" id="ARBA00022729"/>
    </source>
</evidence>
<dbReference type="InterPro" id="IPR023796">
    <property type="entry name" value="Serpin_dom"/>
</dbReference>
<name>A0A2V5KBG8_9BACL</name>
<dbReference type="PROSITE" id="PS00284">
    <property type="entry name" value="SERPIN"/>
    <property type="match status" value="1"/>
</dbReference>
<dbReference type="AlphaFoldDB" id="A0A2V5KBG8"/>
<evidence type="ECO:0000313" key="6">
    <source>
        <dbReference type="EMBL" id="PYI56292.1"/>
    </source>
</evidence>
<dbReference type="PANTHER" id="PTHR11461:SF211">
    <property type="entry name" value="GH10112P-RELATED"/>
    <property type="match status" value="1"/>
</dbReference>
<comment type="subcellular location">
    <subcellularLocation>
        <location evidence="1">Secreted</location>
    </subcellularLocation>
</comment>
<dbReference type="InterPro" id="IPR042178">
    <property type="entry name" value="Serpin_sf_1"/>
</dbReference>
<dbReference type="EMBL" id="QJVJ01000002">
    <property type="protein sequence ID" value="PYI56292.1"/>
    <property type="molecule type" value="Genomic_DNA"/>
</dbReference>
<dbReference type="InterPro" id="IPR042185">
    <property type="entry name" value="Serpin_sf_2"/>
</dbReference>
<sequence>MALRAVPFFPCNFAAGRRVYNSNGKLWNEGWGAERMIHKKTRIALLSTALLLTLAACAEPDAGMDLQQRRQAAEAVDPRIVQAQNEFGMKLHRQLTEAEKAKGNQAANVVLSPYSVSTALAIAYNGAGGNTAGEMAETLGWTSIGKDEANAGNRALQSLLERSGDSTELRVANSLWYRKGLALHKPFLDTVKADYRAELHSTDLSGKETPDAINRWVSKQTKGKIDKMVNGPLGQNIVAVILNAIYFNGTWTDPFPKSSTQEEPFTLADGTEAKVPMMRQTGSYAYAENEAWQAIRLPYGDGRMAMLVVLPKERSSLDELHERLWTDSSEWRKPFEHATVDIRLPRFKTEGAWRLNEPLAGLGMRDAFDPSRADFSALADIRPLYINEVAHKVYIDVNEEGTEAAAATSVGIATSGPPERPLEMTVNRPFFFAIEDTQTKAWLFVGSIGNPAES</sequence>
<dbReference type="InterPro" id="IPR000215">
    <property type="entry name" value="Serpin_fam"/>
</dbReference>
<dbReference type="CDD" id="cd19588">
    <property type="entry name" value="serpin_miropin-like"/>
    <property type="match status" value="1"/>
</dbReference>
<dbReference type="PANTHER" id="PTHR11461">
    <property type="entry name" value="SERINE PROTEASE INHIBITOR, SERPIN"/>
    <property type="match status" value="1"/>
</dbReference>
<dbReference type="InterPro" id="IPR036186">
    <property type="entry name" value="Serpin_sf"/>
</dbReference>
<keyword evidence="2" id="KW-0964">Secreted</keyword>
<evidence type="ECO:0000256" key="4">
    <source>
        <dbReference type="RuleBase" id="RU000411"/>
    </source>
</evidence>
<evidence type="ECO:0000256" key="2">
    <source>
        <dbReference type="ARBA" id="ARBA00022525"/>
    </source>
</evidence>
<dbReference type="SMART" id="SM00093">
    <property type="entry name" value="SERPIN"/>
    <property type="match status" value="1"/>
</dbReference>
<proteinExistence type="inferred from homology"/>
<comment type="similarity">
    <text evidence="4">Belongs to the serpin family.</text>
</comment>
<dbReference type="Pfam" id="PF00079">
    <property type="entry name" value="Serpin"/>
    <property type="match status" value="1"/>
</dbReference>
<dbReference type="Gene3D" id="2.30.39.10">
    <property type="entry name" value="Alpha-1-antitrypsin, domain 1"/>
    <property type="match status" value="1"/>
</dbReference>
<accession>A0A2V5KBG8</accession>
<feature type="domain" description="Serpin" evidence="5">
    <location>
        <begin position="89"/>
        <end position="451"/>
    </location>
</feature>